<comment type="caution">
    <text evidence="1">The sequence shown here is derived from an EMBL/GenBank/DDBJ whole genome shotgun (WGS) entry which is preliminary data.</text>
</comment>
<accession>A0A1R0H6P6</accession>
<evidence type="ECO:0000313" key="2">
    <source>
        <dbReference type="Proteomes" id="UP000187455"/>
    </source>
</evidence>
<dbReference type="AlphaFoldDB" id="A0A1R0H6P6"/>
<gene>
    <name evidence="1" type="ORF">AYI68_g1066</name>
</gene>
<dbReference type="EMBL" id="LSSL01000367">
    <property type="protein sequence ID" value="OLY84761.1"/>
    <property type="molecule type" value="Genomic_DNA"/>
</dbReference>
<dbReference type="SUPFAM" id="SSF50978">
    <property type="entry name" value="WD40 repeat-like"/>
    <property type="match status" value="1"/>
</dbReference>
<sequence>MTKFNTICSANIFEIGKKANEAQDTKIPFWMVSRKPYNLTKTIENNYEVFHMVDSSEHSKSFISVSHGNLGQNYSIVDLCVEAEALVCIRDNSNLVLKSFLTSRDIFHFEGRGIITSVDVLGELIAVGRMNGSISVINWRSGDQVVINDATSEKISSIKFLSRNRVLAILQDWEYVLLSYQNELLAVVPHSSGKLEIPPIGPNLEALGLSVDVEDEIAQKKESTAYPTPPSHPQQLEIWPSEKPDSYFIIAWCDDRIQYSRLSLVSEPVAGSPASCIESRVISLTNHIVCKCAHPDTLLFSTKSFLNSESFLQDFSIEASSTEQHQNLLNDILELSPGSPQASASLMLARIDGNMLTILLSSGDIYTISLN</sequence>
<evidence type="ECO:0000313" key="1">
    <source>
        <dbReference type="EMBL" id="OLY84761.1"/>
    </source>
</evidence>
<dbReference type="Proteomes" id="UP000187455">
    <property type="component" value="Unassembled WGS sequence"/>
</dbReference>
<keyword evidence="2" id="KW-1185">Reference proteome</keyword>
<proteinExistence type="predicted"/>
<protein>
    <submittedName>
        <fullName evidence="1">Uncharacterized protein</fullName>
    </submittedName>
</protein>
<organism evidence="1 2">
    <name type="scientific">Smittium mucronatum</name>
    <dbReference type="NCBI Taxonomy" id="133383"/>
    <lineage>
        <taxon>Eukaryota</taxon>
        <taxon>Fungi</taxon>
        <taxon>Fungi incertae sedis</taxon>
        <taxon>Zoopagomycota</taxon>
        <taxon>Kickxellomycotina</taxon>
        <taxon>Harpellomycetes</taxon>
        <taxon>Harpellales</taxon>
        <taxon>Legeriomycetaceae</taxon>
        <taxon>Smittium</taxon>
    </lineage>
</organism>
<name>A0A1R0H6P6_9FUNG</name>
<reference evidence="1 2" key="1">
    <citation type="journal article" date="2016" name="Mol. Biol. Evol.">
        <title>Genome-Wide Survey of Gut Fungi (Harpellales) Reveals the First Horizontally Transferred Ubiquitin Gene from a Mosquito Host.</title>
        <authorList>
            <person name="Wang Y."/>
            <person name="White M.M."/>
            <person name="Kvist S."/>
            <person name="Moncalvo J.M."/>
        </authorList>
    </citation>
    <scope>NUCLEOTIDE SEQUENCE [LARGE SCALE GENOMIC DNA]</scope>
    <source>
        <strain evidence="1 2">ALG-7-W6</strain>
    </source>
</reference>
<dbReference type="OrthoDB" id="5550928at2759"/>
<dbReference type="InterPro" id="IPR036322">
    <property type="entry name" value="WD40_repeat_dom_sf"/>
</dbReference>